<organism evidence="1 2">
    <name type="scientific">Dreissena polymorpha</name>
    <name type="common">Zebra mussel</name>
    <name type="synonym">Mytilus polymorpha</name>
    <dbReference type="NCBI Taxonomy" id="45954"/>
    <lineage>
        <taxon>Eukaryota</taxon>
        <taxon>Metazoa</taxon>
        <taxon>Spiralia</taxon>
        <taxon>Lophotrochozoa</taxon>
        <taxon>Mollusca</taxon>
        <taxon>Bivalvia</taxon>
        <taxon>Autobranchia</taxon>
        <taxon>Heteroconchia</taxon>
        <taxon>Euheterodonta</taxon>
        <taxon>Imparidentia</taxon>
        <taxon>Neoheterodontei</taxon>
        <taxon>Myida</taxon>
        <taxon>Dreissenoidea</taxon>
        <taxon>Dreissenidae</taxon>
        <taxon>Dreissena</taxon>
    </lineage>
</organism>
<evidence type="ECO:0000313" key="2">
    <source>
        <dbReference type="Proteomes" id="UP000828390"/>
    </source>
</evidence>
<dbReference type="AlphaFoldDB" id="A0A9D4CHL8"/>
<dbReference type="Proteomes" id="UP000828390">
    <property type="component" value="Unassembled WGS sequence"/>
</dbReference>
<reference evidence="1" key="1">
    <citation type="journal article" date="2019" name="bioRxiv">
        <title>The Genome of the Zebra Mussel, Dreissena polymorpha: A Resource for Invasive Species Research.</title>
        <authorList>
            <person name="McCartney M.A."/>
            <person name="Auch B."/>
            <person name="Kono T."/>
            <person name="Mallez S."/>
            <person name="Zhang Y."/>
            <person name="Obille A."/>
            <person name="Becker A."/>
            <person name="Abrahante J.E."/>
            <person name="Garbe J."/>
            <person name="Badalamenti J.P."/>
            <person name="Herman A."/>
            <person name="Mangelson H."/>
            <person name="Liachko I."/>
            <person name="Sullivan S."/>
            <person name="Sone E.D."/>
            <person name="Koren S."/>
            <person name="Silverstein K.A.T."/>
            <person name="Beckman K.B."/>
            <person name="Gohl D.M."/>
        </authorList>
    </citation>
    <scope>NUCLEOTIDE SEQUENCE</scope>
    <source>
        <strain evidence="1">Duluth1</strain>
        <tissue evidence="1">Whole animal</tissue>
    </source>
</reference>
<sequence>MEDTFQFFRLASSHVHSMSYASIRNVCRAGNMATMEGMVVSDVWDKSTYVR</sequence>
<accession>A0A9D4CHL8</accession>
<protein>
    <submittedName>
        <fullName evidence="1">Uncharacterized protein</fullName>
    </submittedName>
</protein>
<gene>
    <name evidence="1" type="ORF">DPMN_050641</name>
</gene>
<comment type="caution">
    <text evidence="1">The sequence shown here is derived from an EMBL/GenBank/DDBJ whole genome shotgun (WGS) entry which is preliminary data.</text>
</comment>
<keyword evidence="2" id="KW-1185">Reference proteome</keyword>
<evidence type="ECO:0000313" key="1">
    <source>
        <dbReference type="EMBL" id="KAH3724814.1"/>
    </source>
</evidence>
<proteinExistence type="predicted"/>
<reference evidence="1" key="2">
    <citation type="submission" date="2020-11" db="EMBL/GenBank/DDBJ databases">
        <authorList>
            <person name="McCartney M.A."/>
            <person name="Auch B."/>
            <person name="Kono T."/>
            <person name="Mallez S."/>
            <person name="Becker A."/>
            <person name="Gohl D.M."/>
            <person name="Silverstein K.A.T."/>
            <person name="Koren S."/>
            <person name="Bechman K.B."/>
            <person name="Herman A."/>
            <person name="Abrahante J.E."/>
            <person name="Garbe J."/>
        </authorList>
    </citation>
    <scope>NUCLEOTIDE SEQUENCE</scope>
    <source>
        <strain evidence="1">Duluth1</strain>
        <tissue evidence="1">Whole animal</tissue>
    </source>
</reference>
<name>A0A9D4CHL8_DREPO</name>
<dbReference type="EMBL" id="JAIWYP010000012">
    <property type="protein sequence ID" value="KAH3724814.1"/>
    <property type="molecule type" value="Genomic_DNA"/>
</dbReference>